<dbReference type="EMBL" id="BONW01000039">
    <property type="protein sequence ID" value="GIG91734.1"/>
    <property type="molecule type" value="Genomic_DNA"/>
</dbReference>
<dbReference type="PROSITE" id="PS00086">
    <property type="entry name" value="CYTOCHROME_P450"/>
    <property type="match status" value="1"/>
</dbReference>
<comment type="caution">
    <text evidence="3">The sequence shown here is derived from an EMBL/GenBank/DDBJ whole genome shotgun (WGS) entry which is preliminary data.</text>
</comment>
<dbReference type="CDD" id="cd11029">
    <property type="entry name" value="CYP107-like"/>
    <property type="match status" value="1"/>
</dbReference>
<keyword evidence="2" id="KW-0349">Heme</keyword>
<evidence type="ECO:0000313" key="4">
    <source>
        <dbReference type="Proteomes" id="UP000646749"/>
    </source>
</evidence>
<keyword evidence="2" id="KW-0479">Metal-binding</keyword>
<reference evidence="3 4" key="1">
    <citation type="submission" date="2021-01" db="EMBL/GenBank/DDBJ databases">
        <title>Whole genome shotgun sequence of Plantactinospora endophytica NBRC 110450.</title>
        <authorList>
            <person name="Komaki H."/>
            <person name="Tamura T."/>
        </authorList>
    </citation>
    <scope>NUCLEOTIDE SEQUENCE [LARGE SCALE GENOMIC DNA]</scope>
    <source>
        <strain evidence="3 4">NBRC 110450</strain>
    </source>
</reference>
<dbReference type="PRINTS" id="PR00385">
    <property type="entry name" value="P450"/>
</dbReference>
<evidence type="ECO:0000313" key="3">
    <source>
        <dbReference type="EMBL" id="GIG91734.1"/>
    </source>
</evidence>
<organism evidence="3 4">
    <name type="scientific">Plantactinospora endophytica</name>
    <dbReference type="NCBI Taxonomy" id="673535"/>
    <lineage>
        <taxon>Bacteria</taxon>
        <taxon>Bacillati</taxon>
        <taxon>Actinomycetota</taxon>
        <taxon>Actinomycetes</taxon>
        <taxon>Micromonosporales</taxon>
        <taxon>Micromonosporaceae</taxon>
        <taxon>Plantactinospora</taxon>
    </lineage>
</organism>
<gene>
    <name evidence="3" type="ORF">Pen02_66700</name>
</gene>
<keyword evidence="2" id="KW-0503">Monooxygenase</keyword>
<keyword evidence="2" id="KW-0408">Iron</keyword>
<dbReference type="PANTHER" id="PTHR46696:SF1">
    <property type="entry name" value="CYTOCHROME P450 YJIB-RELATED"/>
    <property type="match status" value="1"/>
</dbReference>
<dbReference type="Pfam" id="PF00067">
    <property type="entry name" value="p450"/>
    <property type="match status" value="1"/>
</dbReference>
<dbReference type="InterPro" id="IPR017972">
    <property type="entry name" value="Cyt_P450_CS"/>
</dbReference>
<dbReference type="RefSeq" id="WP_203870074.1">
    <property type="nucleotide sequence ID" value="NZ_BONW01000039.1"/>
</dbReference>
<proteinExistence type="inferred from homology"/>
<dbReference type="SUPFAM" id="SSF48264">
    <property type="entry name" value="Cytochrome P450"/>
    <property type="match status" value="1"/>
</dbReference>
<accession>A0ABQ4EAH9</accession>
<keyword evidence="4" id="KW-1185">Reference proteome</keyword>
<evidence type="ECO:0000256" key="2">
    <source>
        <dbReference type="RuleBase" id="RU000461"/>
    </source>
</evidence>
<sequence length="397" mass="43097">MSTVAANPFGSPADLHRVLADLRRQSPVVEVALPTGSTGWVVTRYEDAQRALGDPRLAKMTSAGGFSYRDMIPEDVARAVGRHMLALNPPDHTRLRRLVSGAFTARRVAALRPRIEELAEELLDGIAGADEVDLIDRFAFPLPIQVICELLGVPAEDQADFRRWTDAIVTGPMNPAGLPPALIAIVGYIRTLLAAKREQPADDLLSALIAVHEQGDRLTDDELVSMVYLFLIAGHETTVNLIGNGMLLLLAEPARWARVVAQPELLPGTIEEVLRYEGPVQNASFRTATEPVELGGQIIPEGALVLVALLSANRDADRFAEPDRLDLDRPAIPNLAFGHGIHYCLGAPLARLEGQIAFGALARRFPDLRLAVPPEEIGWRSSLLLRGLSALPVRPRG</sequence>
<name>A0ABQ4EAH9_9ACTN</name>
<dbReference type="PANTHER" id="PTHR46696">
    <property type="entry name" value="P450, PUTATIVE (EUROFUNG)-RELATED"/>
    <property type="match status" value="1"/>
</dbReference>
<dbReference type="InterPro" id="IPR001128">
    <property type="entry name" value="Cyt_P450"/>
</dbReference>
<protein>
    <submittedName>
        <fullName evidence="3">Cytochrome P450</fullName>
    </submittedName>
</protein>
<dbReference type="InterPro" id="IPR002397">
    <property type="entry name" value="Cyt_P450_B"/>
</dbReference>
<comment type="similarity">
    <text evidence="1 2">Belongs to the cytochrome P450 family.</text>
</comment>
<dbReference type="Proteomes" id="UP000646749">
    <property type="component" value="Unassembled WGS sequence"/>
</dbReference>
<dbReference type="InterPro" id="IPR036396">
    <property type="entry name" value="Cyt_P450_sf"/>
</dbReference>
<keyword evidence="2" id="KW-0560">Oxidoreductase</keyword>
<dbReference type="PRINTS" id="PR00359">
    <property type="entry name" value="BP450"/>
</dbReference>
<dbReference type="Gene3D" id="1.10.630.10">
    <property type="entry name" value="Cytochrome P450"/>
    <property type="match status" value="1"/>
</dbReference>
<evidence type="ECO:0000256" key="1">
    <source>
        <dbReference type="ARBA" id="ARBA00010617"/>
    </source>
</evidence>